<reference evidence="1" key="1">
    <citation type="submission" date="2020-07" db="EMBL/GenBank/DDBJ databases">
        <title>Ethylene signaling mediates host invasion by parasitic plants.</title>
        <authorList>
            <person name="Yoshida S."/>
        </authorList>
    </citation>
    <scope>NUCLEOTIDE SEQUENCE</scope>
    <source>
        <strain evidence="1">Okayama</strain>
    </source>
</reference>
<gene>
    <name evidence="1" type="ORF">PHJA_001349900</name>
</gene>
<dbReference type="PANTHER" id="PTHR36077:SF1">
    <property type="entry name" value="HOMEOBOX PROSPERO PROTEIN"/>
    <property type="match status" value="1"/>
</dbReference>
<keyword evidence="2" id="KW-1185">Reference proteome</keyword>
<comment type="caution">
    <text evidence="1">The sequence shown here is derived from an EMBL/GenBank/DDBJ whole genome shotgun (WGS) entry which is preliminary data.</text>
</comment>
<proteinExistence type="predicted"/>
<dbReference type="PANTHER" id="PTHR36077">
    <property type="entry name" value="BNAA02G07370D PROTEIN"/>
    <property type="match status" value="1"/>
</dbReference>
<protein>
    <submittedName>
        <fullName evidence="1">Uncharacterized protein</fullName>
    </submittedName>
</protein>
<dbReference type="Proteomes" id="UP000653305">
    <property type="component" value="Unassembled WGS sequence"/>
</dbReference>
<organism evidence="1 2">
    <name type="scientific">Phtheirospermum japonicum</name>
    <dbReference type="NCBI Taxonomy" id="374723"/>
    <lineage>
        <taxon>Eukaryota</taxon>
        <taxon>Viridiplantae</taxon>
        <taxon>Streptophyta</taxon>
        <taxon>Embryophyta</taxon>
        <taxon>Tracheophyta</taxon>
        <taxon>Spermatophyta</taxon>
        <taxon>Magnoliopsida</taxon>
        <taxon>eudicotyledons</taxon>
        <taxon>Gunneridae</taxon>
        <taxon>Pentapetalae</taxon>
        <taxon>asterids</taxon>
        <taxon>lamiids</taxon>
        <taxon>Lamiales</taxon>
        <taxon>Orobanchaceae</taxon>
        <taxon>Orobanchaceae incertae sedis</taxon>
        <taxon>Phtheirospermum</taxon>
    </lineage>
</organism>
<evidence type="ECO:0000313" key="2">
    <source>
        <dbReference type="Proteomes" id="UP000653305"/>
    </source>
</evidence>
<dbReference type="OrthoDB" id="10514030at2759"/>
<name>A0A830C4L1_9LAMI</name>
<sequence length="65" mass="7311">MARLYERHKFPYLGDTEAMEEFLAKGGMIGTTIGRKGSLMPIKMLTISRKSCRIRSLTSRLSNCG</sequence>
<dbReference type="EMBL" id="BMAC01000265">
    <property type="protein sequence ID" value="GFP92058.1"/>
    <property type="molecule type" value="Genomic_DNA"/>
</dbReference>
<dbReference type="AlphaFoldDB" id="A0A830C4L1"/>
<evidence type="ECO:0000313" key="1">
    <source>
        <dbReference type="EMBL" id="GFP92058.1"/>
    </source>
</evidence>
<accession>A0A830C4L1</accession>